<dbReference type="Proteomes" id="UP000030980">
    <property type="component" value="Unassembled WGS sequence"/>
</dbReference>
<evidence type="ECO:0000313" key="3">
    <source>
        <dbReference type="Proteomes" id="UP000030980"/>
    </source>
</evidence>
<proteinExistence type="predicted"/>
<evidence type="ECO:0000256" key="1">
    <source>
        <dbReference type="SAM" id="SignalP"/>
    </source>
</evidence>
<sequence length="193" mass="21444">MHYLLFTFALLLSGATLANEHRSHEHDSLDAHVHGEAQLDVALEGKLLELQLHSPAMNLAGFERAPANAREQARLNAVRDFLTQPEKVFMLAPEAGCALEREAVSSELFGVAAGDEDHLALHDEASEAEPADDHHDIHAYYQFTCAKPQALRSIDLRNLFRQYPGLHELDVQLIGPRGQKGQTLNARNPILQF</sequence>
<dbReference type="STRING" id="706570.PT85_17125"/>
<gene>
    <name evidence="2" type="ORF">PT85_17125</name>
</gene>
<accession>A0A0B3BVP9</accession>
<evidence type="ECO:0008006" key="4">
    <source>
        <dbReference type="Google" id="ProtNLM"/>
    </source>
</evidence>
<dbReference type="RefSeq" id="WP_039607329.1">
    <property type="nucleotide sequence ID" value="NZ_FMUP01000009.1"/>
</dbReference>
<comment type="caution">
    <text evidence="2">The sequence shown here is derived from an EMBL/GenBank/DDBJ whole genome shotgun (WGS) entry which is preliminary data.</text>
</comment>
<dbReference type="AlphaFoldDB" id="A0A0B3BVP9"/>
<organism evidence="2 3">
    <name type="scientific">Pseudomonas flexibilis</name>
    <dbReference type="NCBI Taxonomy" id="706570"/>
    <lineage>
        <taxon>Bacteria</taxon>
        <taxon>Pseudomonadati</taxon>
        <taxon>Pseudomonadota</taxon>
        <taxon>Gammaproteobacteria</taxon>
        <taxon>Pseudomonadales</taxon>
        <taxon>Pseudomonadaceae</taxon>
        <taxon>Pseudomonas</taxon>
    </lineage>
</organism>
<feature type="chain" id="PRO_5002082471" description="Zinc-binding protein" evidence="1">
    <location>
        <begin position="19"/>
        <end position="193"/>
    </location>
</feature>
<keyword evidence="1" id="KW-0732">Signal</keyword>
<dbReference type="InterPro" id="IPR021253">
    <property type="entry name" value="ZrgA-like"/>
</dbReference>
<dbReference type="EMBL" id="JTAK01000011">
    <property type="protein sequence ID" value="KHO63507.1"/>
    <property type="molecule type" value="Genomic_DNA"/>
</dbReference>
<evidence type="ECO:0000313" key="2">
    <source>
        <dbReference type="EMBL" id="KHO63507.1"/>
    </source>
</evidence>
<dbReference type="OrthoDB" id="7346546at2"/>
<feature type="signal peptide" evidence="1">
    <location>
        <begin position="1"/>
        <end position="18"/>
    </location>
</feature>
<protein>
    <recommendedName>
        <fullName evidence="4">Zinc-binding protein</fullName>
    </recommendedName>
</protein>
<reference evidence="2 3" key="1">
    <citation type="submission" date="2014-11" db="EMBL/GenBank/DDBJ databases">
        <title>Genome sequence of Pseudomonas tuomuerensis JCM 14085.</title>
        <authorList>
            <person name="Shin S.-K."/>
            <person name="Yi H."/>
        </authorList>
    </citation>
    <scope>NUCLEOTIDE SEQUENCE [LARGE SCALE GENOMIC DNA]</scope>
    <source>
        <strain evidence="2 3">JCM 14085</strain>
    </source>
</reference>
<name>A0A0B3BVP9_9PSED</name>
<dbReference type="Pfam" id="PF10986">
    <property type="entry name" value="ZrgA"/>
    <property type="match status" value="1"/>
</dbReference>
<keyword evidence="3" id="KW-1185">Reference proteome</keyword>